<accession>D6Z0G5</accession>
<dbReference type="OrthoDB" id="9809537at2"/>
<dbReference type="Pfam" id="PF25212">
    <property type="entry name" value="HVO_A0114"/>
    <property type="match status" value="1"/>
</dbReference>
<protein>
    <recommendedName>
        <fullName evidence="3">DNA-binding protein</fullName>
    </recommendedName>
</protein>
<dbReference type="Proteomes" id="UP000001508">
    <property type="component" value="Chromosome"/>
</dbReference>
<proteinExistence type="predicted"/>
<dbReference type="InterPro" id="IPR036390">
    <property type="entry name" value="WH_DNA-bd_sf"/>
</dbReference>
<dbReference type="KEGG" id="dak:DaAHT2_0488"/>
<dbReference type="EMBL" id="CP001940">
    <property type="protein sequence ID" value="ADH85194.1"/>
    <property type="molecule type" value="Genomic_DNA"/>
</dbReference>
<reference evidence="2" key="1">
    <citation type="submission" date="2010-02" db="EMBL/GenBank/DDBJ databases">
        <title>Complete sequence of Desulfurivibrio alkaliphilus AHT2.</title>
        <authorList>
            <consortium name="US DOE Joint Genome Institute"/>
            <person name="Pitluck S."/>
            <person name="Chertkov O."/>
            <person name="Detter J.C."/>
            <person name="Han C."/>
            <person name="Tapia R."/>
            <person name="Larimer F."/>
            <person name="Land M."/>
            <person name="Hauser L."/>
            <person name="Kyrpides N."/>
            <person name="Mikhailova N."/>
            <person name="Sorokin D.Y."/>
            <person name="Muyzer G."/>
            <person name="Woyke T."/>
        </authorList>
    </citation>
    <scope>NUCLEOTIDE SEQUENCE [LARGE SCALE GENOMIC DNA]</scope>
    <source>
        <strain evidence="2">DSM 19089 / UNIQEM U267 / AHT2</strain>
    </source>
</reference>
<keyword evidence="2" id="KW-1185">Reference proteome</keyword>
<dbReference type="InParanoid" id="D6Z0G5"/>
<evidence type="ECO:0000313" key="1">
    <source>
        <dbReference type="EMBL" id="ADH85194.1"/>
    </source>
</evidence>
<dbReference type="AlphaFoldDB" id="D6Z0G5"/>
<dbReference type="STRING" id="589865.DaAHT2_0488"/>
<dbReference type="RefSeq" id="WP_013162725.1">
    <property type="nucleotide sequence ID" value="NC_014216.1"/>
</dbReference>
<dbReference type="HOGENOM" id="CLU_130787_1_0_7"/>
<dbReference type="SUPFAM" id="SSF46785">
    <property type="entry name" value="Winged helix' DNA-binding domain"/>
    <property type="match status" value="1"/>
</dbReference>
<evidence type="ECO:0000313" key="2">
    <source>
        <dbReference type="Proteomes" id="UP000001508"/>
    </source>
</evidence>
<dbReference type="eggNOG" id="COG4190">
    <property type="taxonomic scope" value="Bacteria"/>
</dbReference>
<evidence type="ECO:0008006" key="3">
    <source>
        <dbReference type="Google" id="ProtNLM"/>
    </source>
</evidence>
<name>D6Z0G5_DESAT</name>
<sequence length="115" mass="12742">MKTVTLDVRSPSDAMADFTQARKTGKPQSSARISFATPELLWKVLTEKRWEILKALCGAGPVSIRETARRVGRDVKDVHGDVTALLNAGVLDRIEDGRIVFPFEAVKVEFFLRAA</sequence>
<gene>
    <name evidence="1" type="ordered locus">DaAHT2_0488</name>
</gene>
<organism evidence="1 2">
    <name type="scientific">Desulfurivibrio alkaliphilus (strain DSM 19089 / UNIQEM U267 / AHT2)</name>
    <dbReference type="NCBI Taxonomy" id="589865"/>
    <lineage>
        <taxon>Bacteria</taxon>
        <taxon>Pseudomonadati</taxon>
        <taxon>Thermodesulfobacteriota</taxon>
        <taxon>Desulfobulbia</taxon>
        <taxon>Desulfobulbales</taxon>
        <taxon>Desulfobulbaceae</taxon>
        <taxon>Desulfurivibrio</taxon>
    </lineage>
</organism>